<dbReference type="RefSeq" id="WP_154467937.1">
    <property type="nucleotide sequence ID" value="NZ_VUMI01000067.1"/>
</dbReference>
<sequence>MISEEMLKKAAAEADRVIRDSLPAPRECKHEFSSSFQKKMRRTLRKANHPMIYKLPKRVACFVLAAILGTGTWVTVDAGARDIFTADHSTDKIEIVVKLWQNNQWMRSNSSNSCCDVNV</sequence>
<feature type="transmembrane region" description="Helical" evidence="1">
    <location>
        <begin position="59"/>
        <end position="76"/>
    </location>
</feature>
<name>A0A6N7WLU9_9FIRM</name>
<comment type="caution">
    <text evidence="2">The sequence shown here is derived from an EMBL/GenBank/DDBJ whole genome shotgun (WGS) entry which is preliminary data.</text>
</comment>
<dbReference type="GeneID" id="86056392"/>
<accession>A0A6N7WLU9</accession>
<keyword evidence="1" id="KW-1133">Transmembrane helix</keyword>
<dbReference type="Proteomes" id="UP000436047">
    <property type="component" value="Unassembled WGS sequence"/>
</dbReference>
<keyword evidence="3" id="KW-1185">Reference proteome</keyword>
<evidence type="ECO:0000313" key="2">
    <source>
        <dbReference type="EMBL" id="MSS91487.1"/>
    </source>
</evidence>
<gene>
    <name evidence="2" type="ORF">FYJ45_25640</name>
</gene>
<dbReference type="AlphaFoldDB" id="A0A6N7WLU9"/>
<proteinExistence type="predicted"/>
<reference evidence="2 3" key="1">
    <citation type="submission" date="2019-08" db="EMBL/GenBank/DDBJ databases">
        <title>In-depth cultivation of the pig gut microbiome towards novel bacterial diversity and tailored functional studies.</title>
        <authorList>
            <person name="Wylensek D."/>
            <person name="Hitch T.C.A."/>
            <person name="Clavel T."/>
        </authorList>
    </citation>
    <scope>NUCLEOTIDE SEQUENCE [LARGE SCALE GENOMIC DNA]</scope>
    <source>
        <strain evidence="2 3">WCA-389-WT-23B</strain>
    </source>
</reference>
<evidence type="ECO:0000313" key="3">
    <source>
        <dbReference type="Proteomes" id="UP000436047"/>
    </source>
</evidence>
<evidence type="ECO:0000256" key="1">
    <source>
        <dbReference type="SAM" id="Phobius"/>
    </source>
</evidence>
<keyword evidence="1" id="KW-0472">Membrane</keyword>
<dbReference type="EMBL" id="VUMI01000067">
    <property type="protein sequence ID" value="MSS91487.1"/>
    <property type="molecule type" value="Genomic_DNA"/>
</dbReference>
<protein>
    <submittedName>
        <fullName evidence="2">Uncharacterized protein</fullName>
    </submittedName>
</protein>
<organism evidence="2 3">
    <name type="scientific">Eisenbergiella porci</name>
    <dbReference type="NCBI Taxonomy" id="2652274"/>
    <lineage>
        <taxon>Bacteria</taxon>
        <taxon>Bacillati</taxon>
        <taxon>Bacillota</taxon>
        <taxon>Clostridia</taxon>
        <taxon>Lachnospirales</taxon>
        <taxon>Lachnospiraceae</taxon>
        <taxon>Eisenbergiella</taxon>
    </lineage>
</organism>
<keyword evidence="1" id="KW-0812">Transmembrane</keyword>